<keyword evidence="3" id="KW-1185">Reference proteome</keyword>
<dbReference type="Pfam" id="PF00078">
    <property type="entry name" value="RVT_1"/>
    <property type="match status" value="1"/>
</dbReference>
<dbReference type="PROSITE" id="PS50878">
    <property type="entry name" value="RT_POL"/>
    <property type="match status" value="1"/>
</dbReference>
<dbReference type="GO" id="GO:0003964">
    <property type="term" value="F:RNA-directed DNA polymerase activity"/>
    <property type="evidence" value="ECO:0007669"/>
    <property type="project" value="UniProtKB-KW"/>
</dbReference>
<evidence type="ECO:0000313" key="2">
    <source>
        <dbReference type="EMBL" id="QCI58699.1"/>
    </source>
</evidence>
<dbReference type="SUPFAM" id="SSF56672">
    <property type="entry name" value="DNA/RNA polymerases"/>
    <property type="match status" value="1"/>
</dbReference>
<dbReference type="EMBL" id="CP034413">
    <property type="protein sequence ID" value="QCI58699.1"/>
    <property type="molecule type" value="Genomic_DNA"/>
</dbReference>
<dbReference type="PANTHER" id="PTHR34047:SF8">
    <property type="entry name" value="PROTEIN YKFC"/>
    <property type="match status" value="1"/>
</dbReference>
<dbReference type="InterPro" id="IPR051083">
    <property type="entry name" value="GrpII_Intron_Splice-Mob/Def"/>
</dbReference>
<dbReference type="KEGG" id="obj:EIO64_05235"/>
<protein>
    <submittedName>
        <fullName evidence="2">Group II intron reverse transcriptase/maturase</fullName>
    </submittedName>
</protein>
<dbReference type="CDD" id="cd01651">
    <property type="entry name" value="RT_G2_intron"/>
    <property type="match status" value="1"/>
</dbReference>
<accession>A0A4D7AIK6</accession>
<keyword evidence="2" id="KW-0808">Transferase</keyword>
<dbReference type="AlphaFoldDB" id="A0A4D7AIK6"/>
<dbReference type="RefSeq" id="WP_136890962.1">
    <property type="nucleotide sequence ID" value="NZ_CP034413.3"/>
</dbReference>
<dbReference type="InterPro" id="IPR000477">
    <property type="entry name" value="RT_dom"/>
</dbReference>
<organism evidence="2 3">
    <name type="scientific">Dysosmobacter welbionis</name>
    <dbReference type="NCBI Taxonomy" id="2093857"/>
    <lineage>
        <taxon>Bacteria</taxon>
        <taxon>Bacillati</taxon>
        <taxon>Bacillota</taxon>
        <taxon>Clostridia</taxon>
        <taxon>Eubacteriales</taxon>
        <taxon>Oscillospiraceae</taxon>
        <taxon>Dysosmobacter</taxon>
    </lineage>
</organism>
<keyword evidence="2" id="KW-0548">Nucleotidyltransferase</keyword>
<evidence type="ECO:0000259" key="1">
    <source>
        <dbReference type="PROSITE" id="PS50878"/>
    </source>
</evidence>
<keyword evidence="2" id="KW-0695">RNA-directed DNA polymerase</keyword>
<dbReference type="PANTHER" id="PTHR34047">
    <property type="entry name" value="NUCLEAR INTRON MATURASE 1, MITOCHONDRIAL-RELATED"/>
    <property type="match status" value="1"/>
</dbReference>
<gene>
    <name evidence="2" type="ORF">EIO64_05235</name>
</gene>
<reference evidence="3" key="1">
    <citation type="submission" date="2018-12" db="EMBL/GenBank/DDBJ databases">
        <title>Dusodibacter welbiota gen. nov., sp. nov., isolated from human faeces and emended description of the Oscillibacter genus.</title>
        <authorList>
            <person name="Le Roy T."/>
            <person name="Van der Smissen P."/>
            <person name="Delzenne N."/>
            <person name="Muccioli G."/>
            <person name="Collet J.F."/>
            <person name="Cani P.D."/>
        </authorList>
    </citation>
    <scope>NUCLEOTIDE SEQUENCE [LARGE SCALE GENOMIC DNA]</scope>
    <source>
        <strain evidence="3">J115</strain>
    </source>
</reference>
<evidence type="ECO:0000313" key="3">
    <source>
        <dbReference type="Proteomes" id="UP000298642"/>
    </source>
</evidence>
<sequence>MAQQFDSPKTETQLRELQDKLYQHSKEVYDAGGRPAFKGLLEIMSAEATVITAIHNIKSNHGSETPGVDFKTMRKDYLERPYQWVIQDIQNAFKHFEVQKIRRKYIDKPGKAEKRPLGIPTIRDRIVQECMKIVLEPILEAQFFEHSYGFRPMRDTAMALARINQVAHTSAKYWIVEGDISKCFDNIDHGILLNRLYHIGIRDRRVLQIIKAMLRAGIMDECTVNEYGTPQGGIISPLLANAYLDIMDEWVTKQWEHKKTRRTYRTAGTKRRSLYQTSLNPGWLIRYADDFVIITDTRAHAEQWKSRLQTFLQDKLKLTLSTEKTLITDVRRKHIHFLGYELKMIPGNSRTGYITKTIPDKERLQRKVDSIAEDIKKIPRNFSKEQFIGEINRINSQVRGIIQYYQCCTWVSVALRRHSHRLQIISKARIKQYGGRWIPANQTQNLSHVHQKHQQKIPSIKYRDIYVGFTALSFCQWEMTPVKTQAETPYSEDGRQRYFKRTKKKRMNTRLDEMYSESTSRAVCYSKWGQLNNFEFIMNRAYALNRDRLKCRVCGGWLISTAPCAHRVNPYFPLNQVNRVNNLVSMHRKCLEAVNDPNQDIGEFDSEAQKKIKGFRNKLVTSHTRNK</sequence>
<dbReference type="InterPro" id="IPR043502">
    <property type="entry name" value="DNA/RNA_pol_sf"/>
</dbReference>
<name>A0A4D7AIK6_9FIRM</name>
<proteinExistence type="predicted"/>
<dbReference type="Proteomes" id="UP000298642">
    <property type="component" value="Chromosome"/>
</dbReference>
<feature type="domain" description="Reverse transcriptase" evidence="1">
    <location>
        <begin position="87"/>
        <end position="342"/>
    </location>
</feature>